<accession>A0A0F9B3P2</accession>
<gene>
    <name evidence="1" type="ORF">LCGC14_2774990</name>
</gene>
<organism evidence="1">
    <name type="scientific">marine sediment metagenome</name>
    <dbReference type="NCBI Taxonomy" id="412755"/>
    <lineage>
        <taxon>unclassified sequences</taxon>
        <taxon>metagenomes</taxon>
        <taxon>ecological metagenomes</taxon>
    </lineage>
</organism>
<dbReference type="EMBL" id="LAZR01051388">
    <property type="protein sequence ID" value="KKK85269.1"/>
    <property type="molecule type" value="Genomic_DNA"/>
</dbReference>
<comment type="caution">
    <text evidence="1">The sequence shown here is derived from an EMBL/GenBank/DDBJ whole genome shotgun (WGS) entry which is preliminary data.</text>
</comment>
<sequence>MTHPLDVPLTWPGFLSGATKHSSKRVRFSEIKEEVESNSEEEPSDVSHLLGLKEWADYDPATPSYVDALNGSTNSELYAYMELTNHRFLALRTKVRALELKVSSYTSVEQKLKYVYAWIKGAARANVFKLKAAIM</sequence>
<evidence type="ECO:0000313" key="1">
    <source>
        <dbReference type="EMBL" id="KKK85269.1"/>
    </source>
</evidence>
<name>A0A0F9B3P2_9ZZZZ</name>
<dbReference type="AlphaFoldDB" id="A0A0F9B3P2"/>
<proteinExistence type="predicted"/>
<reference evidence="1" key="1">
    <citation type="journal article" date="2015" name="Nature">
        <title>Complex archaea that bridge the gap between prokaryotes and eukaryotes.</title>
        <authorList>
            <person name="Spang A."/>
            <person name="Saw J.H."/>
            <person name="Jorgensen S.L."/>
            <person name="Zaremba-Niedzwiedzka K."/>
            <person name="Martijn J."/>
            <person name="Lind A.E."/>
            <person name="van Eijk R."/>
            <person name="Schleper C."/>
            <person name="Guy L."/>
            <person name="Ettema T.J."/>
        </authorList>
    </citation>
    <scope>NUCLEOTIDE SEQUENCE</scope>
</reference>
<protein>
    <submittedName>
        <fullName evidence="1">Uncharacterized protein</fullName>
    </submittedName>
</protein>